<dbReference type="InterPro" id="IPR000679">
    <property type="entry name" value="Znf_GATA"/>
</dbReference>
<dbReference type="EMBL" id="JBANQN010000001">
    <property type="protein sequence ID" value="KAK6805367.1"/>
    <property type="molecule type" value="Genomic_DNA"/>
</dbReference>
<dbReference type="InterPro" id="IPR013088">
    <property type="entry name" value="Znf_NHR/GATA"/>
</dbReference>
<keyword evidence="1" id="KW-0805">Transcription regulation</keyword>
<feature type="domain" description="GATA-type" evidence="5">
    <location>
        <begin position="1"/>
        <end position="56"/>
    </location>
</feature>
<evidence type="ECO:0000256" key="3">
    <source>
        <dbReference type="ARBA" id="ARBA00023163"/>
    </source>
</evidence>
<dbReference type="GO" id="GO:0043565">
    <property type="term" value="F:sequence-specific DNA binding"/>
    <property type="evidence" value="ECO:0007669"/>
    <property type="project" value="InterPro"/>
</dbReference>
<keyword evidence="3" id="KW-0804">Transcription</keyword>
<dbReference type="Pfam" id="PF00320">
    <property type="entry name" value="GATA"/>
    <property type="match status" value="1"/>
</dbReference>
<evidence type="ECO:0000259" key="5">
    <source>
        <dbReference type="SMART" id="SM00401"/>
    </source>
</evidence>
<keyword evidence="7" id="KW-1185">Reference proteome</keyword>
<reference evidence="6 7" key="1">
    <citation type="submission" date="2024-02" db="EMBL/GenBank/DDBJ databases">
        <title>de novo genome assembly of Solanum bulbocastanum strain 11H21.</title>
        <authorList>
            <person name="Hosaka A.J."/>
        </authorList>
    </citation>
    <scope>NUCLEOTIDE SEQUENCE [LARGE SCALE GENOMIC DNA]</scope>
    <source>
        <tissue evidence="6">Young leaves</tissue>
    </source>
</reference>
<gene>
    <name evidence="6" type="ORF">RDI58_003152</name>
</gene>
<dbReference type="PANTHER" id="PTHR46855">
    <property type="entry name" value="OSJNBB0038F03.10 PROTEIN"/>
    <property type="match status" value="1"/>
</dbReference>
<evidence type="ECO:0000256" key="2">
    <source>
        <dbReference type="ARBA" id="ARBA00023125"/>
    </source>
</evidence>
<dbReference type="Gene3D" id="3.30.50.10">
    <property type="entry name" value="Erythroid Transcription Factor GATA-1, subunit A"/>
    <property type="match status" value="1"/>
</dbReference>
<accession>A0AAN8YUR7</accession>
<name>A0AAN8YUR7_SOLBU</name>
<dbReference type="SMART" id="SM00401">
    <property type="entry name" value="ZnF_GATA"/>
    <property type="match status" value="1"/>
</dbReference>
<evidence type="ECO:0000313" key="7">
    <source>
        <dbReference type="Proteomes" id="UP001371456"/>
    </source>
</evidence>
<dbReference type="CDD" id="cd00202">
    <property type="entry name" value="ZnF_GATA"/>
    <property type="match status" value="1"/>
</dbReference>
<dbReference type="SUPFAM" id="SSF57716">
    <property type="entry name" value="Glucocorticoid receptor-like (DNA-binding domain)"/>
    <property type="match status" value="1"/>
</dbReference>
<evidence type="ECO:0000256" key="1">
    <source>
        <dbReference type="ARBA" id="ARBA00023015"/>
    </source>
</evidence>
<protein>
    <recommendedName>
        <fullName evidence="5">GATA-type domain-containing protein</fullName>
    </recommendedName>
</protein>
<dbReference type="PANTHER" id="PTHR46855:SF10">
    <property type="entry name" value="GATA-TYPE DOMAIN-CONTAINING PROTEIN"/>
    <property type="match status" value="1"/>
</dbReference>
<sequence length="293" mass="32905">MVRQGPCHHCGIKQTRHWRPGPPEKPVLRNACGSRWRIRGTLQNYIPRHARETQSYQLPAEMNPRLLARDNQRPQVGVEVSGQEGSSACLDEEMNSIPSLVSAGSSSVNCMQMEETNDKDPIWNPNSVPKRKRSELTQRTLSPVERLQRQLYNNLQEPEFENIPDGDEDVTLIYARNKYIPPNEIGLGAMLLVSPTTTTERSTINNNILDHVAVQNETTGNERGKAIARENRLAPHHMDTISRVSGQKLHSQRDGAKLGSPVKRPRGRPRLSTTQGNLDKDRKSETADDSSQA</sequence>
<evidence type="ECO:0000313" key="6">
    <source>
        <dbReference type="EMBL" id="KAK6805367.1"/>
    </source>
</evidence>
<dbReference type="Proteomes" id="UP001371456">
    <property type="component" value="Unassembled WGS sequence"/>
</dbReference>
<proteinExistence type="predicted"/>
<organism evidence="6 7">
    <name type="scientific">Solanum bulbocastanum</name>
    <name type="common">Wild potato</name>
    <dbReference type="NCBI Taxonomy" id="147425"/>
    <lineage>
        <taxon>Eukaryota</taxon>
        <taxon>Viridiplantae</taxon>
        <taxon>Streptophyta</taxon>
        <taxon>Embryophyta</taxon>
        <taxon>Tracheophyta</taxon>
        <taxon>Spermatophyta</taxon>
        <taxon>Magnoliopsida</taxon>
        <taxon>eudicotyledons</taxon>
        <taxon>Gunneridae</taxon>
        <taxon>Pentapetalae</taxon>
        <taxon>asterids</taxon>
        <taxon>lamiids</taxon>
        <taxon>Solanales</taxon>
        <taxon>Solanaceae</taxon>
        <taxon>Solanoideae</taxon>
        <taxon>Solaneae</taxon>
        <taxon>Solanum</taxon>
    </lineage>
</organism>
<dbReference type="GO" id="GO:0006355">
    <property type="term" value="P:regulation of DNA-templated transcription"/>
    <property type="evidence" value="ECO:0007669"/>
    <property type="project" value="InterPro"/>
</dbReference>
<dbReference type="AlphaFoldDB" id="A0AAN8YUR7"/>
<dbReference type="GO" id="GO:0008270">
    <property type="term" value="F:zinc ion binding"/>
    <property type="evidence" value="ECO:0007669"/>
    <property type="project" value="InterPro"/>
</dbReference>
<evidence type="ECO:0000256" key="4">
    <source>
        <dbReference type="SAM" id="MobiDB-lite"/>
    </source>
</evidence>
<comment type="caution">
    <text evidence="6">The sequence shown here is derived from an EMBL/GenBank/DDBJ whole genome shotgun (WGS) entry which is preliminary data.</text>
</comment>
<dbReference type="InterPro" id="IPR044589">
    <property type="entry name" value="GATA26/27"/>
</dbReference>
<feature type="region of interest" description="Disordered" evidence="4">
    <location>
        <begin position="230"/>
        <end position="293"/>
    </location>
</feature>
<keyword evidence="2" id="KW-0238">DNA-binding</keyword>
<feature type="compositionally biased region" description="Basic and acidic residues" evidence="4">
    <location>
        <begin position="230"/>
        <end position="240"/>
    </location>
</feature>